<dbReference type="InterPro" id="IPR009057">
    <property type="entry name" value="Homeodomain-like_sf"/>
</dbReference>
<evidence type="ECO:0000313" key="5">
    <source>
        <dbReference type="Proteomes" id="UP000580568"/>
    </source>
</evidence>
<evidence type="ECO:0000313" key="4">
    <source>
        <dbReference type="EMBL" id="GFP77650.1"/>
    </source>
</evidence>
<sequence>MTENKRQIQKRETRSKLIEIAMEQFSLNGILSTRTIDIAKAAKVSHGTVFSHFPTQEELLIAVINEFGNKIATRLHELVSEESTLEDLLKAHITALSEFEAFYTRLIIERRLLPVEVRNVYISINSTISHHISLAAEREISLGNIRPLSIDLLYNTWVGLLHYYLTNGDLFSPNKSVLKNYGTQLLHHYINLIKI</sequence>
<dbReference type="Gene3D" id="1.10.357.10">
    <property type="entry name" value="Tetracycline Repressor, domain 2"/>
    <property type="match status" value="1"/>
</dbReference>
<protein>
    <recommendedName>
        <fullName evidence="3">HTH tetR-type domain-containing protein</fullName>
    </recommendedName>
</protein>
<evidence type="ECO:0000256" key="2">
    <source>
        <dbReference type="PROSITE-ProRule" id="PRU00335"/>
    </source>
</evidence>
<gene>
    <name evidence="4" type="ORF">bsdtw1_03809</name>
</gene>
<dbReference type="AlphaFoldDB" id="A0A6V8SL77"/>
<comment type="caution">
    <text evidence="4">The sequence shown here is derived from an EMBL/GenBank/DDBJ whole genome shotgun (WGS) entry which is preliminary data.</text>
</comment>
<dbReference type="InterPro" id="IPR050624">
    <property type="entry name" value="HTH-type_Tx_Regulator"/>
</dbReference>
<dbReference type="Pfam" id="PF00440">
    <property type="entry name" value="TetR_N"/>
    <property type="match status" value="1"/>
</dbReference>
<dbReference type="GO" id="GO:0003677">
    <property type="term" value="F:DNA binding"/>
    <property type="evidence" value="ECO:0007669"/>
    <property type="project" value="UniProtKB-UniRule"/>
</dbReference>
<keyword evidence="5" id="KW-1185">Reference proteome</keyword>
<proteinExistence type="predicted"/>
<reference evidence="4 5" key="1">
    <citation type="submission" date="2020-07" db="EMBL/GenBank/DDBJ databases">
        <title>A new beta-1,3-glucan-decomposing anaerobic bacterium isolated from anoxic soil subjected to biological soil disinfestation.</title>
        <authorList>
            <person name="Ueki A."/>
            <person name="Tonouchi A."/>
        </authorList>
    </citation>
    <scope>NUCLEOTIDE SEQUENCE [LARGE SCALE GENOMIC DNA]</scope>
    <source>
        <strain evidence="4 5">TW1</strain>
    </source>
</reference>
<keyword evidence="1 2" id="KW-0238">DNA-binding</keyword>
<accession>A0A6V8SL77</accession>
<dbReference type="RefSeq" id="WP_183279014.1">
    <property type="nucleotide sequence ID" value="NZ_BLZR01000001.1"/>
</dbReference>
<dbReference type="PROSITE" id="PS50977">
    <property type="entry name" value="HTH_TETR_2"/>
    <property type="match status" value="1"/>
</dbReference>
<dbReference type="PANTHER" id="PTHR43479:SF11">
    <property type="entry name" value="ACREF_ENVCD OPERON REPRESSOR-RELATED"/>
    <property type="match status" value="1"/>
</dbReference>
<dbReference type="PRINTS" id="PR00455">
    <property type="entry name" value="HTHTETR"/>
</dbReference>
<dbReference type="Proteomes" id="UP000580568">
    <property type="component" value="Unassembled WGS sequence"/>
</dbReference>
<organism evidence="4 5">
    <name type="scientific">Clostridium fungisolvens</name>
    <dbReference type="NCBI Taxonomy" id="1604897"/>
    <lineage>
        <taxon>Bacteria</taxon>
        <taxon>Bacillati</taxon>
        <taxon>Bacillota</taxon>
        <taxon>Clostridia</taxon>
        <taxon>Eubacteriales</taxon>
        <taxon>Clostridiaceae</taxon>
        <taxon>Clostridium</taxon>
    </lineage>
</organism>
<dbReference type="InterPro" id="IPR001647">
    <property type="entry name" value="HTH_TetR"/>
</dbReference>
<feature type="domain" description="HTH tetR-type" evidence="3">
    <location>
        <begin position="11"/>
        <end position="71"/>
    </location>
</feature>
<name>A0A6V8SL77_9CLOT</name>
<evidence type="ECO:0000256" key="1">
    <source>
        <dbReference type="ARBA" id="ARBA00023125"/>
    </source>
</evidence>
<feature type="DNA-binding region" description="H-T-H motif" evidence="2">
    <location>
        <begin position="34"/>
        <end position="53"/>
    </location>
</feature>
<evidence type="ECO:0000259" key="3">
    <source>
        <dbReference type="PROSITE" id="PS50977"/>
    </source>
</evidence>
<dbReference type="EMBL" id="BLZR01000001">
    <property type="protein sequence ID" value="GFP77650.1"/>
    <property type="molecule type" value="Genomic_DNA"/>
</dbReference>
<dbReference type="SUPFAM" id="SSF46689">
    <property type="entry name" value="Homeodomain-like"/>
    <property type="match status" value="1"/>
</dbReference>
<dbReference type="PANTHER" id="PTHR43479">
    <property type="entry name" value="ACREF/ENVCD OPERON REPRESSOR-RELATED"/>
    <property type="match status" value="1"/>
</dbReference>